<organism evidence="1 2">
    <name type="scientific">Melastoma candidum</name>
    <dbReference type="NCBI Taxonomy" id="119954"/>
    <lineage>
        <taxon>Eukaryota</taxon>
        <taxon>Viridiplantae</taxon>
        <taxon>Streptophyta</taxon>
        <taxon>Embryophyta</taxon>
        <taxon>Tracheophyta</taxon>
        <taxon>Spermatophyta</taxon>
        <taxon>Magnoliopsida</taxon>
        <taxon>eudicotyledons</taxon>
        <taxon>Gunneridae</taxon>
        <taxon>Pentapetalae</taxon>
        <taxon>rosids</taxon>
        <taxon>malvids</taxon>
        <taxon>Myrtales</taxon>
        <taxon>Melastomataceae</taxon>
        <taxon>Melastomatoideae</taxon>
        <taxon>Melastomateae</taxon>
        <taxon>Melastoma</taxon>
    </lineage>
</organism>
<dbReference type="Proteomes" id="UP001057402">
    <property type="component" value="Chromosome 9"/>
</dbReference>
<keyword evidence="2" id="KW-1185">Reference proteome</keyword>
<dbReference type="EMBL" id="CM042888">
    <property type="protein sequence ID" value="KAI4324580.1"/>
    <property type="molecule type" value="Genomic_DNA"/>
</dbReference>
<evidence type="ECO:0000313" key="1">
    <source>
        <dbReference type="EMBL" id="KAI4324580.1"/>
    </source>
</evidence>
<gene>
    <name evidence="1" type="ORF">MLD38_030055</name>
</gene>
<proteinExistence type="predicted"/>
<evidence type="ECO:0000313" key="2">
    <source>
        <dbReference type="Proteomes" id="UP001057402"/>
    </source>
</evidence>
<accession>A0ACB9MKC2</accession>
<protein>
    <submittedName>
        <fullName evidence="1">Uncharacterized protein</fullName>
    </submittedName>
</protein>
<name>A0ACB9MKC2_9MYRT</name>
<reference evidence="2" key="1">
    <citation type="journal article" date="2023" name="Front. Plant Sci.">
        <title>Chromosomal-level genome assembly of Melastoma candidum provides insights into trichome evolution.</title>
        <authorList>
            <person name="Zhong Y."/>
            <person name="Wu W."/>
            <person name="Sun C."/>
            <person name="Zou P."/>
            <person name="Liu Y."/>
            <person name="Dai S."/>
            <person name="Zhou R."/>
        </authorList>
    </citation>
    <scope>NUCLEOTIDE SEQUENCE [LARGE SCALE GENOMIC DNA]</scope>
</reference>
<sequence>MASLKVIFLVVDIITSCFFVSMNGFPDTTIDGLVCLVGKVPVDSDVELLILYMLDDLRENTTSHGYNYEVDKTMGKYHYWGNGACNGRLENVDCDQCIIACSNLLRNSCTLSPGAHVKLRDCRLRYEPYEFHGNW</sequence>
<comment type="caution">
    <text evidence="1">The sequence shown here is derived from an EMBL/GenBank/DDBJ whole genome shotgun (WGS) entry which is preliminary data.</text>
</comment>